<comment type="caution">
    <text evidence="1">The sequence shown here is derived from an EMBL/GenBank/DDBJ whole genome shotgun (WGS) entry which is preliminary data.</text>
</comment>
<reference evidence="1" key="1">
    <citation type="journal article" date="2023" name="G3 (Bethesda)">
        <title>A reference genome for the long-term kleptoplast-retaining sea slug Elysia crispata morphotype clarki.</title>
        <authorList>
            <person name="Eastman K.E."/>
            <person name="Pendleton A.L."/>
            <person name="Shaikh M.A."/>
            <person name="Suttiyut T."/>
            <person name="Ogas R."/>
            <person name="Tomko P."/>
            <person name="Gavelis G."/>
            <person name="Widhalm J.R."/>
            <person name="Wisecaver J.H."/>
        </authorList>
    </citation>
    <scope>NUCLEOTIDE SEQUENCE</scope>
    <source>
        <strain evidence="1">ECLA1</strain>
    </source>
</reference>
<sequence length="85" mass="9150">MKRGNRVVASTENRGCVDLDVADSKRALKSRSRHKRKTTRSERAAGALSQAVAVSGVSSQSGLCQLTLSHRSGHDCLHQHLACLP</sequence>
<organism evidence="1 2">
    <name type="scientific">Elysia crispata</name>
    <name type="common">lettuce slug</name>
    <dbReference type="NCBI Taxonomy" id="231223"/>
    <lineage>
        <taxon>Eukaryota</taxon>
        <taxon>Metazoa</taxon>
        <taxon>Spiralia</taxon>
        <taxon>Lophotrochozoa</taxon>
        <taxon>Mollusca</taxon>
        <taxon>Gastropoda</taxon>
        <taxon>Heterobranchia</taxon>
        <taxon>Euthyneura</taxon>
        <taxon>Panpulmonata</taxon>
        <taxon>Sacoglossa</taxon>
        <taxon>Placobranchoidea</taxon>
        <taxon>Plakobranchidae</taxon>
        <taxon>Elysia</taxon>
    </lineage>
</organism>
<evidence type="ECO:0000313" key="1">
    <source>
        <dbReference type="EMBL" id="KAK3781364.1"/>
    </source>
</evidence>
<dbReference type="Proteomes" id="UP001283361">
    <property type="component" value="Unassembled WGS sequence"/>
</dbReference>
<protein>
    <submittedName>
        <fullName evidence="1">Uncharacterized protein</fullName>
    </submittedName>
</protein>
<dbReference type="AlphaFoldDB" id="A0AAE1DSK6"/>
<gene>
    <name evidence="1" type="ORF">RRG08_018990</name>
</gene>
<evidence type="ECO:0000313" key="2">
    <source>
        <dbReference type="Proteomes" id="UP001283361"/>
    </source>
</evidence>
<name>A0AAE1DSK6_9GAST</name>
<keyword evidence="2" id="KW-1185">Reference proteome</keyword>
<dbReference type="EMBL" id="JAWDGP010002624">
    <property type="protein sequence ID" value="KAK3781364.1"/>
    <property type="molecule type" value="Genomic_DNA"/>
</dbReference>
<proteinExistence type="predicted"/>
<accession>A0AAE1DSK6</accession>